<dbReference type="Gene3D" id="1.25.40.10">
    <property type="entry name" value="Tetratricopeptide repeat domain"/>
    <property type="match status" value="1"/>
</dbReference>
<name>A0ABS2N4K5_9BACI</name>
<dbReference type="Gene3D" id="1.10.260.40">
    <property type="entry name" value="lambda repressor-like DNA-binding domains"/>
    <property type="match status" value="1"/>
</dbReference>
<proteinExistence type="predicted"/>
<dbReference type="RefSeq" id="WP_204501473.1">
    <property type="nucleotide sequence ID" value="NZ_JAFBDR010000021.1"/>
</dbReference>
<dbReference type="SMART" id="SM00530">
    <property type="entry name" value="HTH_XRE"/>
    <property type="match status" value="1"/>
</dbReference>
<dbReference type="SMART" id="SM00028">
    <property type="entry name" value="TPR"/>
    <property type="match status" value="4"/>
</dbReference>
<dbReference type="SUPFAM" id="SSF48452">
    <property type="entry name" value="TPR-like"/>
    <property type="match status" value="1"/>
</dbReference>
<evidence type="ECO:0000259" key="1">
    <source>
        <dbReference type="PROSITE" id="PS50943"/>
    </source>
</evidence>
<dbReference type="Proteomes" id="UP001296943">
    <property type="component" value="Unassembled WGS sequence"/>
</dbReference>
<evidence type="ECO:0000313" key="2">
    <source>
        <dbReference type="EMBL" id="MBM7572805.1"/>
    </source>
</evidence>
<keyword evidence="3" id="KW-1185">Reference proteome</keyword>
<reference evidence="2 3" key="1">
    <citation type="submission" date="2021-01" db="EMBL/GenBank/DDBJ databases">
        <title>Genomic Encyclopedia of Type Strains, Phase IV (KMG-IV): sequencing the most valuable type-strain genomes for metagenomic binning, comparative biology and taxonomic classification.</title>
        <authorList>
            <person name="Goeker M."/>
        </authorList>
    </citation>
    <scope>NUCLEOTIDE SEQUENCE [LARGE SCALE GENOMIC DNA]</scope>
    <source>
        <strain evidence="2 3">DSM 23711</strain>
    </source>
</reference>
<dbReference type="CDD" id="cd00093">
    <property type="entry name" value="HTH_XRE"/>
    <property type="match status" value="1"/>
</dbReference>
<evidence type="ECO:0000313" key="3">
    <source>
        <dbReference type="Proteomes" id="UP001296943"/>
    </source>
</evidence>
<dbReference type="EMBL" id="JAFBDR010000021">
    <property type="protein sequence ID" value="MBM7572805.1"/>
    <property type="molecule type" value="Genomic_DNA"/>
</dbReference>
<comment type="caution">
    <text evidence="2">The sequence shown here is derived from an EMBL/GenBank/DDBJ whole genome shotgun (WGS) entry which is preliminary data.</text>
</comment>
<dbReference type="PROSITE" id="PS50943">
    <property type="entry name" value="HTH_CROC1"/>
    <property type="match status" value="1"/>
</dbReference>
<organism evidence="2 3">
    <name type="scientific">Aquibacillus albus</name>
    <dbReference type="NCBI Taxonomy" id="1168171"/>
    <lineage>
        <taxon>Bacteria</taxon>
        <taxon>Bacillati</taxon>
        <taxon>Bacillota</taxon>
        <taxon>Bacilli</taxon>
        <taxon>Bacillales</taxon>
        <taxon>Bacillaceae</taxon>
        <taxon>Aquibacillus</taxon>
    </lineage>
</organism>
<dbReference type="SUPFAM" id="SSF47413">
    <property type="entry name" value="lambda repressor-like DNA-binding domains"/>
    <property type="match status" value="1"/>
</dbReference>
<dbReference type="InterPro" id="IPR001387">
    <property type="entry name" value="Cro/C1-type_HTH"/>
</dbReference>
<protein>
    <submittedName>
        <fullName evidence="2">Tetratricopeptide (TPR) repeat protein</fullName>
    </submittedName>
</protein>
<dbReference type="InterPro" id="IPR010982">
    <property type="entry name" value="Lambda_DNA-bd_dom_sf"/>
</dbReference>
<dbReference type="InterPro" id="IPR019734">
    <property type="entry name" value="TPR_rpt"/>
</dbReference>
<dbReference type="Pfam" id="PF01381">
    <property type="entry name" value="HTH_3"/>
    <property type="match status" value="1"/>
</dbReference>
<dbReference type="InterPro" id="IPR011990">
    <property type="entry name" value="TPR-like_helical_dom_sf"/>
</dbReference>
<accession>A0ABS2N4K5</accession>
<sequence>MEIGPLIKLHRIKQNMKQGELAKGIVSESYLSKIENQKTKANTQVINMLCNRLGIRLDIEENQADIVNKCRKWFKLLYDFNDKEIIMDDYKDLNDLVNKSLTEINTLFEIHKVQYYLLTDQRQKALSQIKKLKGLKHTFNDEDLYYWYKFVGNYHLSAEVFKQAIRYYLLAMEEYTKVGLDDEEEADLNYLIAYNYCKMHNPLEAIDYVTKPLSYYRENYNIVRCAQGHLVLGVSYRRIRAFDKAIENFDIAAELASIINREDIKRLIYIQLGFLYAAKRESDKVISYFNQVLEDEHATVEERLIAICSLSEEYYFANKIEKKKELLEYGFSILEKVDKAKERYLFFRLKLTSHYHFITGNIEEFESIVINEFIPYLEKQNDYVSLVIYGKMIGEHFEKVNKYKSACQYYKLSSKSYEKLVQLS</sequence>
<feature type="domain" description="HTH cro/C1-type" evidence="1">
    <location>
        <begin position="7"/>
        <end position="62"/>
    </location>
</feature>
<gene>
    <name evidence="2" type="ORF">JOC48_003336</name>
</gene>